<proteinExistence type="inferred from homology"/>
<reference evidence="8 9" key="1">
    <citation type="submission" date="2017-10" db="EMBL/GenBank/DDBJ databases">
        <title>Bacillus sp. nov., a halophilic bacterium isolated from a Keqin Lake.</title>
        <authorList>
            <person name="Wang H."/>
        </authorList>
    </citation>
    <scope>NUCLEOTIDE SEQUENCE [LARGE SCALE GENOMIC DNA]</scope>
    <source>
        <strain evidence="8 9">KCTC 13187</strain>
    </source>
</reference>
<dbReference type="OrthoDB" id="9776025at2"/>
<evidence type="ECO:0000256" key="1">
    <source>
        <dbReference type="ARBA" id="ARBA00009764"/>
    </source>
</evidence>
<dbReference type="GO" id="GO:0071973">
    <property type="term" value="P:bacterial-type flagellum-dependent cell motility"/>
    <property type="evidence" value="ECO:0007669"/>
    <property type="project" value="TreeGrafter"/>
</dbReference>
<comment type="function">
    <text evidence="5">Required for morphogenesis and for the elongation of the flagellar filament by facilitating polymerization of the flagellin monomers at the tip of growing filament. Forms a capping structure, which prevents flagellin subunits (transported through the central channel of the flagellum) from leaking out without polymerization at the distal end.</text>
</comment>
<comment type="subcellular location">
    <subcellularLocation>
        <location evidence="5">Secreted</location>
    </subcellularLocation>
    <subcellularLocation>
        <location evidence="5">Bacterial flagellum</location>
    </subcellularLocation>
</comment>
<comment type="similarity">
    <text evidence="1 5">Belongs to the FliD family.</text>
</comment>
<keyword evidence="3" id="KW-0175">Coiled coil</keyword>
<keyword evidence="8" id="KW-0966">Cell projection</keyword>
<keyword evidence="8" id="KW-0969">Cilium</keyword>
<gene>
    <name evidence="8" type="ORF">CR203_07800</name>
</gene>
<evidence type="ECO:0000313" key="9">
    <source>
        <dbReference type="Proteomes" id="UP000281498"/>
    </source>
</evidence>
<evidence type="ECO:0000259" key="6">
    <source>
        <dbReference type="Pfam" id="PF02465"/>
    </source>
</evidence>
<evidence type="ECO:0000256" key="4">
    <source>
        <dbReference type="ARBA" id="ARBA00023143"/>
    </source>
</evidence>
<dbReference type="Proteomes" id="UP000281498">
    <property type="component" value="Unassembled WGS sequence"/>
</dbReference>
<dbReference type="Pfam" id="PF02465">
    <property type="entry name" value="FliD_N"/>
    <property type="match status" value="1"/>
</dbReference>
<protein>
    <recommendedName>
        <fullName evidence="5">Flagellar hook-associated protein 2</fullName>
        <shortName evidence="5">HAP2</shortName>
    </recommendedName>
    <alternativeName>
        <fullName evidence="5">Flagellar cap protein</fullName>
    </alternativeName>
</protein>
<evidence type="ECO:0000256" key="2">
    <source>
        <dbReference type="ARBA" id="ARBA00011255"/>
    </source>
</evidence>
<evidence type="ECO:0000256" key="5">
    <source>
        <dbReference type="RuleBase" id="RU362066"/>
    </source>
</evidence>
<evidence type="ECO:0000256" key="3">
    <source>
        <dbReference type="ARBA" id="ARBA00023054"/>
    </source>
</evidence>
<dbReference type="EMBL" id="PDOE01000002">
    <property type="protein sequence ID" value="RKL68475.1"/>
    <property type="molecule type" value="Genomic_DNA"/>
</dbReference>
<keyword evidence="9" id="KW-1185">Reference proteome</keyword>
<dbReference type="GO" id="GO:0009421">
    <property type="term" value="C:bacterial-type flagellum filament cap"/>
    <property type="evidence" value="ECO:0007669"/>
    <property type="project" value="InterPro"/>
</dbReference>
<keyword evidence="4 5" id="KW-0975">Bacterial flagellum</keyword>
<organism evidence="8 9">
    <name type="scientific">Salipaludibacillus neizhouensis</name>
    <dbReference type="NCBI Taxonomy" id="885475"/>
    <lineage>
        <taxon>Bacteria</taxon>
        <taxon>Bacillati</taxon>
        <taxon>Bacillota</taxon>
        <taxon>Bacilli</taxon>
        <taxon>Bacillales</taxon>
        <taxon>Bacillaceae</taxon>
    </lineage>
</organism>
<dbReference type="InterPro" id="IPR040026">
    <property type="entry name" value="FliD"/>
</dbReference>
<dbReference type="GO" id="GO:0007155">
    <property type="term" value="P:cell adhesion"/>
    <property type="evidence" value="ECO:0007669"/>
    <property type="project" value="InterPro"/>
</dbReference>
<dbReference type="AlphaFoldDB" id="A0A3A9KKY4"/>
<dbReference type="Pfam" id="PF07195">
    <property type="entry name" value="FliD_C"/>
    <property type="match status" value="1"/>
</dbReference>
<evidence type="ECO:0000259" key="7">
    <source>
        <dbReference type="Pfam" id="PF07195"/>
    </source>
</evidence>
<name>A0A3A9KKY4_9BACI</name>
<dbReference type="InterPro" id="IPR003481">
    <property type="entry name" value="FliD_N"/>
</dbReference>
<dbReference type="PANTHER" id="PTHR30288">
    <property type="entry name" value="FLAGELLAR CAP/ASSEMBLY PROTEIN FLID"/>
    <property type="match status" value="1"/>
</dbReference>
<dbReference type="GO" id="GO:0005576">
    <property type="term" value="C:extracellular region"/>
    <property type="evidence" value="ECO:0007669"/>
    <property type="project" value="UniProtKB-SubCell"/>
</dbReference>
<keyword evidence="5" id="KW-0964">Secreted</keyword>
<dbReference type="PANTHER" id="PTHR30288:SF0">
    <property type="entry name" value="FLAGELLAR HOOK-ASSOCIATED PROTEIN 2"/>
    <property type="match status" value="1"/>
</dbReference>
<evidence type="ECO:0000313" key="8">
    <source>
        <dbReference type="EMBL" id="RKL68475.1"/>
    </source>
</evidence>
<comment type="caution">
    <text evidence="8">The sequence shown here is derived from an EMBL/GenBank/DDBJ whole genome shotgun (WGS) entry which is preliminary data.</text>
</comment>
<dbReference type="InterPro" id="IPR010809">
    <property type="entry name" value="FliD_C"/>
</dbReference>
<feature type="domain" description="Flagellar hook-associated protein 2 C-terminal" evidence="7">
    <location>
        <begin position="325"/>
        <end position="588"/>
    </location>
</feature>
<accession>A0A3A9KKY4</accession>
<keyword evidence="8" id="KW-0282">Flagellum</keyword>
<comment type="subunit">
    <text evidence="2 5">Homopentamer.</text>
</comment>
<sequence length="603" mass="67176">MDINQMVQDLMRAERMPMDRLKQDKQVIEWRMAEYRSVNLKLDQFRTNIFDTVLRRSNMMSNKASSSNSSLVTATATSSASAGTLRISEVSQLANAASNASSTAITDGTKIDATKSFKDQAFGDNTVWTQGIVNREVVTVSEKTSTISLTQELGNADSVVVKVNGASFKVVETFSEDATIRATEVMRDDANKALVFGKELAKDQKVEVTAFSASATGEDFYSETSITAFNAKGEKVTDKFVFTSDQTMNDVIKQMNASPTGVNVFYDEHSDKLSVIRKETGQFNTDQVWGTDPKEFNSEMMFTGDLFQNGFQLDSSNDTGNEIGGQNASFTINGLTTERQSNTFTINGVSISLQGTFTENQAVTLNTSTNVDSIMDTIKGFVKEYNELLELVNGKIKEDVHRDFRPLSEEQRKEMSDTEIERWEEKAMSGMLRNDQTLRNGFTKFRTDMYAPVSMGFDGAFNQLTEIGIKTTSNYREGGKLEINEDKLRAAIEQDPESVYQLFAADGTTSAEKGLARRIRDSANGLIEQISQRAGGLKGRSSNHQFTLGREMTRIEDRLTNFERRLQQVENRYWAQFTAMEKAVAQSNSQGEALFAQMFGGQQ</sequence>
<dbReference type="GO" id="GO:0009424">
    <property type="term" value="C:bacterial-type flagellum hook"/>
    <property type="evidence" value="ECO:0007669"/>
    <property type="project" value="UniProtKB-UniRule"/>
</dbReference>
<feature type="domain" description="Flagellar hook-associated protein 2 N-terminal" evidence="6">
    <location>
        <begin position="1"/>
        <end position="96"/>
    </location>
</feature>